<dbReference type="OrthoDB" id="5397323at2759"/>
<organism evidence="2 3">
    <name type="scientific">Periconia macrospinosa</name>
    <dbReference type="NCBI Taxonomy" id="97972"/>
    <lineage>
        <taxon>Eukaryota</taxon>
        <taxon>Fungi</taxon>
        <taxon>Dikarya</taxon>
        <taxon>Ascomycota</taxon>
        <taxon>Pezizomycotina</taxon>
        <taxon>Dothideomycetes</taxon>
        <taxon>Pleosporomycetidae</taxon>
        <taxon>Pleosporales</taxon>
        <taxon>Massarineae</taxon>
        <taxon>Periconiaceae</taxon>
        <taxon>Periconia</taxon>
    </lineage>
</organism>
<evidence type="ECO:0000313" key="2">
    <source>
        <dbReference type="EMBL" id="PVI01067.1"/>
    </source>
</evidence>
<dbReference type="AlphaFoldDB" id="A0A2V1DSD3"/>
<feature type="non-terminal residue" evidence="2">
    <location>
        <position position="1"/>
    </location>
</feature>
<evidence type="ECO:0008006" key="4">
    <source>
        <dbReference type="Google" id="ProtNLM"/>
    </source>
</evidence>
<evidence type="ECO:0000313" key="3">
    <source>
        <dbReference type="Proteomes" id="UP000244855"/>
    </source>
</evidence>
<feature type="region of interest" description="Disordered" evidence="1">
    <location>
        <begin position="342"/>
        <end position="376"/>
    </location>
</feature>
<reference evidence="2 3" key="1">
    <citation type="journal article" date="2018" name="Sci. Rep.">
        <title>Comparative genomics provides insights into the lifestyle and reveals functional heterogeneity of dark septate endophytic fungi.</title>
        <authorList>
            <person name="Knapp D.G."/>
            <person name="Nemeth J.B."/>
            <person name="Barry K."/>
            <person name="Hainaut M."/>
            <person name="Henrissat B."/>
            <person name="Johnson J."/>
            <person name="Kuo A."/>
            <person name="Lim J.H.P."/>
            <person name="Lipzen A."/>
            <person name="Nolan M."/>
            <person name="Ohm R.A."/>
            <person name="Tamas L."/>
            <person name="Grigoriev I.V."/>
            <person name="Spatafora J.W."/>
            <person name="Nagy L.G."/>
            <person name="Kovacs G.M."/>
        </authorList>
    </citation>
    <scope>NUCLEOTIDE SEQUENCE [LARGE SCALE GENOMIC DNA]</scope>
    <source>
        <strain evidence="2 3">DSE2036</strain>
    </source>
</reference>
<dbReference type="Proteomes" id="UP000244855">
    <property type="component" value="Unassembled WGS sequence"/>
</dbReference>
<protein>
    <recommendedName>
        <fullName evidence="4">GIY-YIG domain-containing protein</fullName>
    </recommendedName>
</protein>
<accession>A0A2V1DSD3</accession>
<proteinExistence type="predicted"/>
<keyword evidence="3" id="KW-1185">Reference proteome</keyword>
<sequence>GIYVHVIWLKHNPDHFYLYVGQSIELQNRIANHRNPAYREKHRSLHYYIWDLASQEQNKEYEVEENFVFLSVYKDEAHPLLLNLLEFWCSLMLQTLTRNALSAYLPKGALSPRAGMHLNVALPIYQSIQGDAVTDSLHGDLYNSMDPMVQQYYSNLRRKFFELKYSPNPMLRNYYKKAMQERQINASTTKRRYSAKRALQGIEVPVRFTKRRYGDTAQIVTISHFNFTLSRDIVHAENGDLVEVQCHLSDGVHEHCYARKSLAMDSAARLGIHVEGVNSKNGRTFAVWLHSDGDLAVFRMNTLVDMLEGLDIWNPSGRMRRWIPRSASGRKQATYTEDILQNMNTTMSDKDGGSSADSESQILPGDVDLDASTMES</sequence>
<dbReference type="EMBL" id="KZ805363">
    <property type="protein sequence ID" value="PVI01067.1"/>
    <property type="molecule type" value="Genomic_DNA"/>
</dbReference>
<name>A0A2V1DSD3_9PLEO</name>
<evidence type="ECO:0000256" key="1">
    <source>
        <dbReference type="SAM" id="MobiDB-lite"/>
    </source>
</evidence>
<dbReference type="STRING" id="97972.A0A2V1DSD3"/>
<gene>
    <name evidence="2" type="ORF">DM02DRAFT_525729</name>
</gene>